<dbReference type="Proteomes" id="UP001201980">
    <property type="component" value="Unassembled WGS sequence"/>
</dbReference>
<feature type="signal peptide" evidence="1">
    <location>
        <begin position="1"/>
        <end position="19"/>
    </location>
</feature>
<reference evidence="2" key="1">
    <citation type="submission" date="2022-07" db="EMBL/GenBank/DDBJ databases">
        <title>Draft genome sequence of Zalerion maritima ATCC 34329, a (micro)plastics degrading marine fungus.</title>
        <authorList>
            <person name="Paco A."/>
            <person name="Goncalves M.F.M."/>
            <person name="Rocha-Santos T.A.P."/>
            <person name="Alves A."/>
        </authorList>
    </citation>
    <scope>NUCLEOTIDE SEQUENCE</scope>
    <source>
        <strain evidence="2">ATCC 34329</strain>
    </source>
</reference>
<evidence type="ECO:0000313" key="3">
    <source>
        <dbReference type="Proteomes" id="UP001201980"/>
    </source>
</evidence>
<dbReference type="PANTHER" id="PTHR38792">
    <property type="entry name" value="BNR/ASP-BOX REPEAT DOMAIN PROTEIN (AFU_ORTHOLOGUE AFUA_7G06430)-RELATED"/>
    <property type="match status" value="1"/>
</dbReference>
<keyword evidence="3" id="KW-1185">Reference proteome</keyword>
<evidence type="ECO:0000256" key="1">
    <source>
        <dbReference type="SAM" id="SignalP"/>
    </source>
</evidence>
<evidence type="ECO:0000313" key="2">
    <source>
        <dbReference type="EMBL" id="KAJ2901812.1"/>
    </source>
</evidence>
<dbReference type="EMBL" id="JAKWBI020000136">
    <property type="protein sequence ID" value="KAJ2901812.1"/>
    <property type="molecule type" value="Genomic_DNA"/>
</dbReference>
<accession>A0AAD5RRU2</accession>
<proteinExistence type="predicted"/>
<dbReference type="SUPFAM" id="SSF110296">
    <property type="entry name" value="Oligoxyloglucan reducing end-specific cellobiohydrolase"/>
    <property type="match status" value="1"/>
</dbReference>
<dbReference type="Gene3D" id="2.120.10.10">
    <property type="match status" value="1"/>
</dbReference>
<feature type="chain" id="PRO_5041929982" evidence="1">
    <location>
        <begin position="20"/>
        <end position="401"/>
    </location>
</feature>
<protein>
    <submittedName>
        <fullName evidence="2">Bnr asp-box repeat domain protein</fullName>
    </submittedName>
</protein>
<gene>
    <name evidence="2" type="ORF">MKZ38_001350</name>
</gene>
<name>A0AAD5RRU2_9PEZI</name>
<dbReference type="AlphaFoldDB" id="A0AAD5RRU2"/>
<sequence length="401" mass="44516">MFLKTCILSLNALSGLASALVTPRGGGSGRHGSGYGNGGGSTTKLTTFEQNMIFDPPDNYTDPQVLYPRTVQLHDGRLLATWENYSPEPPLVWFPIYESMDHGVTWTEISKITDQVNGWGLRYQPFLYEMDQDMGPYKKGTILLAGNSIPTDLSETQIDLYASVDKGRTWEFVAHIAAGGAAIPTNDQTPVWEPFIMRYKDTMIIYYADQRDPDHGQELSHQESTDLINWSDRILDVSEPTYTDRPGMPFVALLPTGQYMYVYEWGGTTVFENYGFPLYYRIADDPRHFINATAHLINAGDSYPISSPNVVWSPVGGKDGTILVSSSSKPLYFNRCGADPTICSWEAMDPPEDAAYTRNIRLLEDDPNYLLIMGAGVLPPSTTNNVTVSVIKVSDVLTAES</sequence>
<dbReference type="PANTHER" id="PTHR38792:SF3">
    <property type="entry name" value="BNR_ASP-BOX REPEAT DOMAIN PROTEIN (AFU_ORTHOLOGUE AFUA_7G06430)-RELATED"/>
    <property type="match status" value="1"/>
</dbReference>
<comment type="caution">
    <text evidence="2">The sequence shown here is derived from an EMBL/GenBank/DDBJ whole genome shotgun (WGS) entry which is preliminary data.</text>
</comment>
<keyword evidence="1" id="KW-0732">Signal</keyword>
<dbReference type="CDD" id="cd15482">
    <property type="entry name" value="Sialidase_non-viral"/>
    <property type="match status" value="1"/>
</dbReference>
<organism evidence="2 3">
    <name type="scientific">Zalerion maritima</name>
    <dbReference type="NCBI Taxonomy" id="339359"/>
    <lineage>
        <taxon>Eukaryota</taxon>
        <taxon>Fungi</taxon>
        <taxon>Dikarya</taxon>
        <taxon>Ascomycota</taxon>
        <taxon>Pezizomycotina</taxon>
        <taxon>Sordariomycetes</taxon>
        <taxon>Lulworthiomycetidae</taxon>
        <taxon>Lulworthiales</taxon>
        <taxon>Lulworthiaceae</taxon>
        <taxon>Zalerion</taxon>
    </lineage>
</organism>